<organism evidence="3 4">
    <name type="scientific">Amycolatopsis acidiphila</name>
    <dbReference type="NCBI Taxonomy" id="715473"/>
    <lineage>
        <taxon>Bacteria</taxon>
        <taxon>Bacillati</taxon>
        <taxon>Actinomycetota</taxon>
        <taxon>Actinomycetes</taxon>
        <taxon>Pseudonocardiales</taxon>
        <taxon>Pseudonocardiaceae</taxon>
        <taxon>Amycolatopsis</taxon>
    </lineage>
</organism>
<feature type="signal peptide" evidence="2">
    <location>
        <begin position="1"/>
        <end position="19"/>
    </location>
</feature>
<evidence type="ECO:0008006" key="5">
    <source>
        <dbReference type="Google" id="ProtNLM"/>
    </source>
</evidence>
<accession>A0A558AGT4</accession>
<comment type="caution">
    <text evidence="3">The sequence shown here is derived from an EMBL/GenBank/DDBJ whole genome shotgun (WGS) entry which is preliminary data.</text>
</comment>
<gene>
    <name evidence="3" type="ORF">FNH06_09545</name>
</gene>
<protein>
    <recommendedName>
        <fullName evidence="5">Chitin-binding type-2 domain-containing protein</fullName>
    </recommendedName>
</protein>
<dbReference type="Proteomes" id="UP000318578">
    <property type="component" value="Unassembled WGS sequence"/>
</dbReference>
<dbReference type="EMBL" id="VJZA01000011">
    <property type="protein sequence ID" value="TVT23436.1"/>
    <property type="molecule type" value="Genomic_DNA"/>
</dbReference>
<reference evidence="3 4" key="1">
    <citation type="submission" date="2019-07" db="EMBL/GenBank/DDBJ databases">
        <title>New species of Amycolatopsis and Streptomyces.</title>
        <authorList>
            <person name="Duangmal K."/>
            <person name="Teo W.F.A."/>
            <person name="Lipun K."/>
        </authorList>
    </citation>
    <scope>NUCLEOTIDE SEQUENCE [LARGE SCALE GENOMIC DNA]</scope>
    <source>
        <strain evidence="3 4">JCM 30562</strain>
    </source>
</reference>
<feature type="region of interest" description="Disordered" evidence="1">
    <location>
        <begin position="40"/>
        <end position="78"/>
    </location>
</feature>
<feature type="compositionally biased region" description="Low complexity" evidence="1">
    <location>
        <begin position="51"/>
        <end position="64"/>
    </location>
</feature>
<evidence type="ECO:0000313" key="4">
    <source>
        <dbReference type="Proteomes" id="UP000318578"/>
    </source>
</evidence>
<keyword evidence="2" id="KW-0732">Signal</keyword>
<dbReference type="AlphaFoldDB" id="A0A558AGT4"/>
<keyword evidence="4" id="KW-1185">Reference proteome</keyword>
<proteinExistence type="predicted"/>
<evidence type="ECO:0000256" key="1">
    <source>
        <dbReference type="SAM" id="MobiDB-lite"/>
    </source>
</evidence>
<name>A0A558AGT4_9PSEU</name>
<evidence type="ECO:0000313" key="3">
    <source>
        <dbReference type="EMBL" id="TVT23436.1"/>
    </source>
</evidence>
<dbReference type="OrthoDB" id="3638645at2"/>
<dbReference type="RefSeq" id="WP_144636734.1">
    <property type="nucleotide sequence ID" value="NZ_BNAX01000003.1"/>
</dbReference>
<evidence type="ECO:0000256" key="2">
    <source>
        <dbReference type="SAM" id="SignalP"/>
    </source>
</evidence>
<sequence length="137" mass="14236">MRIKILGVAALLGCLTACAQPAVPGAPVPVTTVAPVEVTPTTTAVPPPAPATTTTKPGPTTTRKSSTRRTTTRVPPQYGYQCRDGDEKLYSICAGHKAWVDGQLELTNCLDSGGTWDIEHQRCTRAPSTTASSSGSG</sequence>
<feature type="chain" id="PRO_5022190801" description="Chitin-binding type-2 domain-containing protein" evidence="2">
    <location>
        <begin position="20"/>
        <end position="137"/>
    </location>
</feature>